<name>A0A1C5JP91_9ACTN</name>
<evidence type="ECO:0000313" key="7">
    <source>
        <dbReference type="EMBL" id="SCG72405.1"/>
    </source>
</evidence>
<dbReference type="PANTHER" id="PTHR23537:SF1">
    <property type="entry name" value="SUGAR TRANSPORTER"/>
    <property type="match status" value="1"/>
</dbReference>
<dbReference type="EMBL" id="FMDM01000012">
    <property type="protein sequence ID" value="SCG72405.1"/>
    <property type="molecule type" value="Genomic_DNA"/>
</dbReference>
<feature type="transmembrane region" description="Helical" evidence="5">
    <location>
        <begin position="332"/>
        <end position="354"/>
    </location>
</feature>
<sequence length="382" mass="37241">MVVHRSVRLATLGLAWAGLSLVAVCYGLARFAYGLFVPVFRAEFGLDAAATGAIAASSYVSYCLAIVVATVLTPRLGGRALAVLAGCAATTGTLLIAVAPNAAVLTAGVIVAGSSTGVASPPLAHAVAHAVAAPVRNRTQTVVNAGTGVGVAVAGPIALLTYGHWRAGWFVFAVVCAAVTGWVARAVPAARSGGGPASPLPRPLLPAGSGRLVAAAALTGVASAATWTFGRDLLVTVGGMGQRPATLAWVLLGALGVLGAVAGDLAGRLGIGGAWLLTTSVLAAATGLLAAVPGEPVVAGVAAGAFGAAYIALTGLLLIWGTRVYPRTPAAGVGVAFLVLALGQAAGASLVGAAAEAVGLRPAFAAAALVAVLGAALRPRRW</sequence>
<protein>
    <submittedName>
        <fullName evidence="7">Predicted arabinose efflux permease, MFS family</fullName>
    </submittedName>
</protein>
<dbReference type="OrthoDB" id="2957247at2"/>
<feature type="transmembrane region" description="Helical" evidence="5">
    <location>
        <begin position="208"/>
        <end position="227"/>
    </location>
</feature>
<dbReference type="GO" id="GO:0022857">
    <property type="term" value="F:transmembrane transporter activity"/>
    <property type="evidence" value="ECO:0007669"/>
    <property type="project" value="InterPro"/>
</dbReference>
<organism evidence="7 8">
    <name type="scientific">Micromonospora humi</name>
    <dbReference type="NCBI Taxonomy" id="745366"/>
    <lineage>
        <taxon>Bacteria</taxon>
        <taxon>Bacillati</taxon>
        <taxon>Actinomycetota</taxon>
        <taxon>Actinomycetes</taxon>
        <taxon>Micromonosporales</taxon>
        <taxon>Micromonosporaceae</taxon>
        <taxon>Micromonospora</taxon>
    </lineage>
</organism>
<feature type="transmembrane region" description="Helical" evidence="5">
    <location>
        <begin position="360"/>
        <end position="377"/>
    </location>
</feature>
<dbReference type="Gene3D" id="1.20.1250.20">
    <property type="entry name" value="MFS general substrate transporter like domains"/>
    <property type="match status" value="1"/>
</dbReference>
<keyword evidence="3 5" id="KW-1133">Transmembrane helix</keyword>
<dbReference type="InterPro" id="IPR010645">
    <property type="entry name" value="MFS_4"/>
</dbReference>
<dbReference type="GO" id="GO:0005886">
    <property type="term" value="C:plasma membrane"/>
    <property type="evidence" value="ECO:0007669"/>
    <property type="project" value="UniProtKB-SubCell"/>
</dbReference>
<feature type="transmembrane region" description="Helical" evidence="5">
    <location>
        <begin position="105"/>
        <end position="130"/>
    </location>
</feature>
<dbReference type="InterPro" id="IPR020846">
    <property type="entry name" value="MFS_dom"/>
</dbReference>
<evidence type="ECO:0000256" key="2">
    <source>
        <dbReference type="ARBA" id="ARBA00022692"/>
    </source>
</evidence>
<evidence type="ECO:0000256" key="3">
    <source>
        <dbReference type="ARBA" id="ARBA00022989"/>
    </source>
</evidence>
<evidence type="ECO:0000256" key="4">
    <source>
        <dbReference type="ARBA" id="ARBA00023136"/>
    </source>
</evidence>
<feature type="transmembrane region" description="Helical" evidence="5">
    <location>
        <begin position="247"/>
        <end position="267"/>
    </location>
</feature>
<gene>
    <name evidence="7" type="ORF">GA0070213_112181</name>
</gene>
<feature type="transmembrane region" description="Helical" evidence="5">
    <location>
        <begin position="142"/>
        <end position="162"/>
    </location>
</feature>
<feature type="transmembrane region" description="Helical" evidence="5">
    <location>
        <begin position="274"/>
        <end position="292"/>
    </location>
</feature>
<keyword evidence="2 5" id="KW-0812">Transmembrane</keyword>
<feature type="transmembrane region" description="Helical" evidence="5">
    <location>
        <begin position="53"/>
        <end position="73"/>
    </location>
</feature>
<dbReference type="Pfam" id="PF07690">
    <property type="entry name" value="MFS_1"/>
    <property type="match status" value="1"/>
</dbReference>
<dbReference type="PANTHER" id="PTHR23537">
    <property type="match status" value="1"/>
</dbReference>
<accession>A0A1C5JP91</accession>
<feature type="transmembrane region" description="Helical" evidence="5">
    <location>
        <begin position="12"/>
        <end position="33"/>
    </location>
</feature>
<keyword evidence="4 5" id="KW-0472">Membrane</keyword>
<reference evidence="8" key="1">
    <citation type="submission" date="2016-06" db="EMBL/GenBank/DDBJ databases">
        <authorList>
            <person name="Varghese N."/>
            <person name="Submissions Spin"/>
        </authorList>
    </citation>
    <scope>NUCLEOTIDE SEQUENCE [LARGE SCALE GENOMIC DNA]</scope>
    <source>
        <strain evidence="8">DSM 45647</strain>
    </source>
</reference>
<dbReference type="AlphaFoldDB" id="A0A1C5JP91"/>
<proteinExistence type="predicted"/>
<feature type="transmembrane region" description="Helical" evidence="5">
    <location>
        <begin position="80"/>
        <end position="99"/>
    </location>
</feature>
<evidence type="ECO:0000313" key="8">
    <source>
        <dbReference type="Proteomes" id="UP000199360"/>
    </source>
</evidence>
<dbReference type="STRING" id="745366.GA0070213_112181"/>
<dbReference type="Proteomes" id="UP000199360">
    <property type="component" value="Unassembled WGS sequence"/>
</dbReference>
<feature type="transmembrane region" description="Helical" evidence="5">
    <location>
        <begin position="298"/>
        <end position="320"/>
    </location>
</feature>
<dbReference type="InterPro" id="IPR036259">
    <property type="entry name" value="MFS_trans_sf"/>
</dbReference>
<comment type="subcellular location">
    <subcellularLocation>
        <location evidence="1">Cell membrane</location>
        <topology evidence="1">Multi-pass membrane protein</topology>
    </subcellularLocation>
</comment>
<keyword evidence="8" id="KW-1185">Reference proteome</keyword>
<dbReference type="PROSITE" id="PS50850">
    <property type="entry name" value="MFS"/>
    <property type="match status" value="1"/>
</dbReference>
<evidence type="ECO:0000259" key="6">
    <source>
        <dbReference type="PROSITE" id="PS50850"/>
    </source>
</evidence>
<feature type="transmembrane region" description="Helical" evidence="5">
    <location>
        <begin position="168"/>
        <end position="187"/>
    </location>
</feature>
<dbReference type="InterPro" id="IPR011701">
    <property type="entry name" value="MFS"/>
</dbReference>
<evidence type="ECO:0000256" key="5">
    <source>
        <dbReference type="SAM" id="Phobius"/>
    </source>
</evidence>
<evidence type="ECO:0000256" key="1">
    <source>
        <dbReference type="ARBA" id="ARBA00004651"/>
    </source>
</evidence>
<dbReference type="SUPFAM" id="SSF103473">
    <property type="entry name" value="MFS general substrate transporter"/>
    <property type="match status" value="1"/>
</dbReference>
<feature type="domain" description="Major facilitator superfamily (MFS) profile" evidence="6">
    <location>
        <begin position="6"/>
        <end position="382"/>
    </location>
</feature>